<proteinExistence type="inferred from homology"/>
<evidence type="ECO:0000256" key="2">
    <source>
        <dbReference type="PIRSR" id="PIRSR000390-2"/>
    </source>
</evidence>
<dbReference type="GO" id="GO:0000271">
    <property type="term" value="P:polysaccharide biosynthetic process"/>
    <property type="evidence" value="ECO:0007669"/>
    <property type="project" value="TreeGrafter"/>
</dbReference>
<accession>A0A1G6SQR8</accession>
<feature type="active site" description="Proton acceptor" evidence="1">
    <location>
        <position position="182"/>
    </location>
</feature>
<dbReference type="FunFam" id="3.40.640.10:FF:000037">
    <property type="entry name" value="dTDP-4-amino-4,6-dideoxygalactose transaminase"/>
    <property type="match status" value="1"/>
</dbReference>
<evidence type="ECO:0000256" key="3">
    <source>
        <dbReference type="RuleBase" id="RU004508"/>
    </source>
</evidence>
<dbReference type="NCBIfam" id="TIGR02379">
    <property type="entry name" value="ECA_wecE"/>
    <property type="match status" value="1"/>
</dbReference>
<dbReference type="GO" id="GO:0030170">
    <property type="term" value="F:pyridoxal phosphate binding"/>
    <property type="evidence" value="ECO:0007669"/>
    <property type="project" value="TreeGrafter"/>
</dbReference>
<dbReference type="RefSeq" id="WP_149796940.1">
    <property type="nucleotide sequence ID" value="NZ_FMYT01000032.1"/>
</dbReference>
<evidence type="ECO:0000313" key="4">
    <source>
        <dbReference type="EMBL" id="SDD19189.1"/>
    </source>
</evidence>
<dbReference type="Gene3D" id="3.90.1150.10">
    <property type="entry name" value="Aspartate Aminotransferase, domain 1"/>
    <property type="match status" value="1"/>
</dbReference>
<dbReference type="CDD" id="cd00616">
    <property type="entry name" value="AHBA_syn"/>
    <property type="match status" value="1"/>
</dbReference>
<gene>
    <name evidence="4" type="ORF">SAMN04488597_13218</name>
</gene>
<reference evidence="4 5" key="1">
    <citation type="submission" date="2016-10" db="EMBL/GenBank/DDBJ databases">
        <authorList>
            <person name="Varghese N."/>
            <person name="Submissions S."/>
        </authorList>
    </citation>
    <scope>NUCLEOTIDE SEQUENCE [LARGE SCALE GENOMIC DNA]</scope>
    <source>
        <strain evidence="4 5">WG10</strain>
    </source>
</reference>
<dbReference type="InterPro" id="IPR015422">
    <property type="entry name" value="PyrdxlP-dep_Trfase_small"/>
</dbReference>
<dbReference type="EMBL" id="FMYT01000032">
    <property type="protein sequence ID" value="SDD19189.1"/>
    <property type="molecule type" value="Genomic_DNA"/>
</dbReference>
<dbReference type="InterPro" id="IPR015424">
    <property type="entry name" value="PyrdxlP-dep_Trfase"/>
</dbReference>
<feature type="modified residue" description="N6-(pyridoxal phosphate)lysine" evidence="2">
    <location>
        <position position="182"/>
    </location>
</feature>
<dbReference type="NCBIfam" id="NF008687">
    <property type="entry name" value="PRK11706.1"/>
    <property type="match status" value="1"/>
</dbReference>
<organism evidence="4 5">
    <name type="scientific">Halanaerobium congolense</name>
    <dbReference type="NCBI Taxonomy" id="54121"/>
    <lineage>
        <taxon>Bacteria</taxon>
        <taxon>Bacillati</taxon>
        <taxon>Bacillota</taxon>
        <taxon>Clostridia</taxon>
        <taxon>Halanaerobiales</taxon>
        <taxon>Halanaerobiaceae</taxon>
        <taxon>Halanaerobium</taxon>
    </lineage>
</organism>
<sequence length="383" mass="43768">MINFNVPLHIDKEIEYIKEAIEENNKISGDGPFTKKCHNLIENKFNCSKVLLTTSGTHALELAALLIDIQKGDEVIMPSYTFTSTANAFVLKGAKIKFIDIEPETMNIDADLIEKAITKKTKAIVPVHYAGVSCDMNKINSIADEHDLYVIEDAAQGVMSKYNDEYLGTLGDLGCYSFHETKNYSSGEGGALVINNDKFKERAEIIREKGTNRSQFLRGQVDKYTWQDFGSSYLPSEINAAYLYAQLEKAEEINEDRLSSWNLYYKLLKPLEDKGMLNLPYIPDNREHNAHMFYVKTHNLKERTELISYLKENGIQSVFHYIPLHSTKAGEKFSEFVGEDNFTTIESEKLVRLPMYYGLKEQDIKFIVDKIVSFYDRTAYKGN</sequence>
<dbReference type="PANTHER" id="PTHR30244:SF34">
    <property type="entry name" value="DTDP-4-AMINO-4,6-DIDEOXYGALACTOSE TRANSAMINASE"/>
    <property type="match status" value="1"/>
</dbReference>
<dbReference type="PIRSF" id="PIRSF000390">
    <property type="entry name" value="PLP_StrS"/>
    <property type="match status" value="1"/>
</dbReference>
<dbReference type="Pfam" id="PF01041">
    <property type="entry name" value="DegT_DnrJ_EryC1"/>
    <property type="match status" value="1"/>
</dbReference>
<name>A0A1G6SQR8_9FIRM</name>
<evidence type="ECO:0000313" key="5">
    <source>
        <dbReference type="Proteomes" id="UP000324896"/>
    </source>
</evidence>
<dbReference type="PANTHER" id="PTHR30244">
    <property type="entry name" value="TRANSAMINASE"/>
    <property type="match status" value="1"/>
</dbReference>
<dbReference type="Proteomes" id="UP000324896">
    <property type="component" value="Unassembled WGS sequence"/>
</dbReference>
<dbReference type="InterPro" id="IPR000653">
    <property type="entry name" value="DegT/StrS_aminotransferase"/>
</dbReference>
<comment type="similarity">
    <text evidence="3">Belongs to the DegT/DnrJ/EryC1 family.</text>
</comment>
<dbReference type="Gene3D" id="3.40.640.10">
    <property type="entry name" value="Type I PLP-dependent aspartate aminotransferase-like (Major domain)"/>
    <property type="match status" value="1"/>
</dbReference>
<dbReference type="InterPro" id="IPR015421">
    <property type="entry name" value="PyrdxlP-dep_Trfase_major"/>
</dbReference>
<dbReference type="InterPro" id="IPR012749">
    <property type="entry name" value="WecE-like"/>
</dbReference>
<dbReference type="SUPFAM" id="SSF53383">
    <property type="entry name" value="PLP-dependent transferases"/>
    <property type="match status" value="1"/>
</dbReference>
<dbReference type="AlphaFoldDB" id="A0A1G6SQR8"/>
<protein>
    <submittedName>
        <fullName evidence="4">dTDP-4-amino-4,6-dideoxygalactose transaminase</fullName>
    </submittedName>
</protein>
<keyword evidence="2 3" id="KW-0663">Pyridoxal phosphate</keyword>
<evidence type="ECO:0000256" key="1">
    <source>
        <dbReference type="PIRSR" id="PIRSR000390-1"/>
    </source>
</evidence>
<dbReference type="GO" id="GO:0019180">
    <property type="term" value="F:dTDP-4-amino-4,6-dideoxygalactose transaminase activity"/>
    <property type="evidence" value="ECO:0007669"/>
    <property type="project" value="TreeGrafter"/>
</dbReference>